<proteinExistence type="predicted"/>
<dbReference type="EMBL" id="KV919246">
    <property type="protein sequence ID" value="OSX70513.1"/>
    <property type="molecule type" value="Genomic_DNA"/>
</dbReference>
<evidence type="ECO:0000259" key="1">
    <source>
        <dbReference type="Pfam" id="PF21933"/>
    </source>
</evidence>
<protein>
    <recommendedName>
        <fullName evidence="1">MCM5 C-terminal domain-containing protein</fullName>
    </recommendedName>
</protein>
<feature type="domain" description="MCM5 C-terminal" evidence="1">
    <location>
        <begin position="49"/>
        <end position="107"/>
    </location>
</feature>
<dbReference type="Pfam" id="PF21933">
    <property type="entry name" value="MCM5_C"/>
    <property type="match status" value="1"/>
</dbReference>
<sequence>MTLTPVASERHVAEAVRLFKVATLDSASRGAIQSAEGGLRPEVRLEVQRVEEALKRRLAIGSMAAERRLVDYFRGESYSEFATRHALMVMVRRGELEFRRQRKYVYRAR</sequence>
<accession>A0A1X6NQ65</accession>
<dbReference type="Proteomes" id="UP000218209">
    <property type="component" value="Unassembled WGS sequence"/>
</dbReference>
<dbReference type="OrthoDB" id="10036721at2759"/>
<evidence type="ECO:0000313" key="3">
    <source>
        <dbReference type="Proteomes" id="UP000218209"/>
    </source>
</evidence>
<gene>
    <name evidence="2" type="ORF">BU14_0736s0006</name>
</gene>
<dbReference type="AlphaFoldDB" id="A0A1X6NQ65"/>
<evidence type="ECO:0000313" key="2">
    <source>
        <dbReference type="EMBL" id="OSX70513.1"/>
    </source>
</evidence>
<organism evidence="2 3">
    <name type="scientific">Porphyra umbilicalis</name>
    <name type="common">Purple laver</name>
    <name type="synonym">Red alga</name>
    <dbReference type="NCBI Taxonomy" id="2786"/>
    <lineage>
        <taxon>Eukaryota</taxon>
        <taxon>Rhodophyta</taxon>
        <taxon>Bangiophyceae</taxon>
        <taxon>Bangiales</taxon>
        <taxon>Bangiaceae</taxon>
        <taxon>Porphyra</taxon>
    </lineage>
</organism>
<keyword evidence="3" id="KW-1185">Reference proteome</keyword>
<dbReference type="InterPro" id="IPR054125">
    <property type="entry name" value="MCM5_C"/>
</dbReference>
<reference evidence="2 3" key="1">
    <citation type="submission" date="2017-03" db="EMBL/GenBank/DDBJ databases">
        <title>WGS assembly of Porphyra umbilicalis.</title>
        <authorList>
            <person name="Brawley S.H."/>
            <person name="Blouin N.A."/>
            <person name="Ficko-Blean E."/>
            <person name="Wheeler G.L."/>
            <person name="Lohr M."/>
            <person name="Goodson H.V."/>
            <person name="Jenkins J.W."/>
            <person name="Blaby-Haas C.E."/>
            <person name="Helliwell K.E."/>
            <person name="Chan C."/>
            <person name="Marriage T."/>
            <person name="Bhattacharya D."/>
            <person name="Klein A.S."/>
            <person name="Badis Y."/>
            <person name="Brodie J."/>
            <person name="Cao Y."/>
            <person name="Collen J."/>
            <person name="Dittami S.M."/>
            <person name="Gachon C.M."/>
            <person name="Green B.R."/>
            <person name="Karpowicz S."/>
            <person name="Kim J.W."/>
            <person name="Kudahl U."/>
            <person name="Lin S."/>
            <person name="Michel G."/>
            <person name="Mittag M."/>
            <person name="Olson B.J."/>
            <person name="Pangilinan J."/>
            <person name="Peng Y."/>
            <person name="Qiu H."/>
            <person name="Shu S."/>
            <person name="Singer J.T."/>
            <person name="Smith A.G."/>
            <person name="Sprecher B.N."/>
            <person name="Wagner V."/>
            <person name="Wang W."/>
            <person name="Wang Z.-Y."/>
            <person name="Yan J."/>
            <person name="Yarish C."/>
            <person name="Zoeuner-Riek S."/>
            <person name="Zhuang Y."/>
            <person name="Zou Y."/>
            <person name="Lindquist E.A."/>
            <person name="Grimwood J."/>
            <person name="Barry K."/>
            <person name="Rokhsar D.S."/>
            <person name="Schmutz J."/>
            <person name="Stiller J.W."/>
            <person name="Grossman A.R."/>
            <person name="Prochnik S.E."/>
        </authorList>
    </citation>
    <scope>NUCLEOTIDE SEQUENCE [LARGE SCALE GENOMIC DNA]</scope>
    <source>
        <strain evidence="2">4086291</strain>
    </source>
</reference>
<name>A0A1X6NQ65_PORUM</name>